<reference evidence="2 3" key="1">
    <citation type="journal article" date="2021" name="bioRxiv">
        <title>Chromosome-scale and haplotype-resolved genome assembly of a tetraploid potato cultivar.</title>
        <authorList>
            <person name="Sun H."/>
            <person name="Jiao W.-B."/>
            <person name="Krause K."/>
            <person name="Campoy J.A."/>
            <person name="Goel M."/>
            <person name="Folz-Donahue K."/>
            <person name="Kukat C."/>
            <person name="Huettel B."/>
            <person name="Schneeberger K."/>
        </authorList>
    </citation>
    <scope>NUCLEOTIDE SEQUENCE [LARGE SCALE GENOMIC DNA]</scope>
    <source>
        <strain evidence="2">SolTubOtavaFocal</strain>
        <tissue evidence="2">Leaves</tissue>
    </source>
</reference>
<evidence type="ECO:0000256" key="1">
    <source>
        <dbReference type="SAM" id="MobiDB-lite"/>
    </source>
</evidence>
<protein>
    <recommendedName>
        <fullName evidence="4">Integrase core domain containing protein</fullName>
    </recommendedName>
</protein>
<dbReference type="EMBL" id="JAIVGD010000015">
    <property type="protein sequence ID" value="KAH0758283.1"/>
    <property type="molecule type" value="Genomic_DNA"/>
</dbReference>
<evidence type="ECO:0000313" key="3">
    <source>
        <dbReference type="Proteomes" id="UP000826656"/>
    </source>
</evidence>
<evidence type="ECO:0008006" key="4">
    <source>
        <dbReference type="Google" id="ProtNLM"/>
    </source>
</evidence>
<dbReference type="Proteomes" id="UP000826656">
    <property type="component" value="Unassembled WGS sequence"/>
</dbReference>
<dbReference type="PANTHER" id="PTHR34222:SF43">
    <property type="entry name" value="RETROTRANSPOSON GAG DOMAIN-CONTAINING PROTEIN"/>
    <property type="match status" value="1"/>
</dbReference>
<comment type="caution">
    <text evidence="2">The sequence shown here is derived from an EMBL/GenBank/DDBJ whole genome shotgun (WGS) entry which is preliminary data.</text>
</comment>
<dbReference type="PANTHER" id="PTHR34222">
    <property type="entry name" value="GAG_PRE-INTEGRS DOMAIN-CONTAINING PROTEIN"/>
    <property type="match status" value="1"/>
</dbReference>
<organism evidence="2 3">
    <name type="scientific">Solanum tuberosum</name>
    <name type="common">Potato</name>
    <dbReference type="NCBI Taxonomy" id="4113"/>
    <lineage>
        <taxon>Eukaryota</taxon>
        <taxon>Viridiplantae</taxon>
        <taxon>Streptophyta</taxon>
        <taxon>Embryophyta</taxon>
        <taxon>Tracheophyta</taxon>
        <taxon>Spermatophyta</taxon>
        <taxon>Magnoliopsida</taxon>
        <taxon>eudicotyledons</taxon>
        <taxon>Gunneridae</taxon>
        <taxon>Pentapetalae</taxon>
        <taxon>asterids</taxon>
        <taxon>lamiids</taxon>
        <taxon>Solanales</taxon>
        <taxon>Solanaceae</taxon>
        <taxon>Solanoideae</taxon>
        <taxon>Solaneae</taxon>
        <taxon>Solanum</taxon>
    </lineage>
</organism>
<sequence>MSLFARLSTAKSIWDTVSQTYYERADRSVIYELSCQAMRMKQEGKTVSTYFAYLRKIWKELDHRKPISFTQPDVVQARQKEIEKERVYIFLAGLDDIYDRVRSDILRANPFSNPESVIAMVQSEEQRRNVMLNNNTNSKMDMAAKSWEQRDRKDGDKNDGKVVAMVSTITSLPTAETTLTLDGLLTPELLNMTFDQSLLQAPNKPHRSHMSNANGVSSPVTSAGTDLNSKEIIGCGTKRGGSIMWMMYVMSYDMDLSTEE</sequence>
<name>A0ABQ7V2I1_SOLTU</name>
<evidence type="ECO:0000313" key="2">
    <source>
        <dbReference type="EMBL" id="KAH0758283.1"/>
    </source>
</evidence>
<feature type="compositionally biased region" description="Polar residues" evidence="1">
    <location>
        <begin position="210"/>
        <end position="223"/>
    </location>
</feature>
<feature type="region of interest" description="Disordered" evidence="1">
    <location>
        <begin position="203"/>
        <end position="223"/>
    </location>
</feature>
<proteinExistence type="predicted"/>
<accession>A0ABQ7V2I1</accession>
<gene>
    <name evidence="2" type="ORF">KY290_021776</name>
</gene>
<keyword evidence="3" id="KW-1185">Reference proteome</keyword>